<proteinExistence type="predicted"/>
<keyword evidence="1" id="KW-0472">Membrane</keyword>
<feature type="non-terminal residue" evidence="2">
    <location>
        <position position="1"/>
    </location>
</feature>
<feature type="non-terminal residue" evidence="2">
    <location>
        <position position="64"/>
    </location>
</feature>
<evidence type="ECO:0000313" key="3">
    <source>
        <dbReference type="Proteomes" id="UP000714275"/>
    </source>
</evidence>
<reference evidence="2" key="1">
    <citation type="journal article" date="2020" name="New Phytol.">
        <title>Comparative genomics reveals dynamic genome evolution in host specialist ectomycorrhizal fungi.</title>
        <authorList>
            <person name="Lofgren L.A."/>
            <person name="Nguyen N.H."/>
            <person name="Vilgalys R."/>
            <person name="Ruytinx J."/>
            <person name="Liao H.L."/>
            <person name="Branco S."/>
            <person name="Kuo A."/>
            <person name="LaButti K."/>
            <person name="Lipzen A."/>
            <person name="Andreopoulos W."/>
            <person name="Pangilinan J."/>
            <person name="Riley R."/>
            <person name="Hundley H."/>
            <person name="Na H."/>
            <person name="Barry K."/>
            <person name="Grigoriev I.V."/>
            <person name="Stajich J.E."/>
            <person name="Kennedy P.G."/>
        </authorList>
    </citation>
    <scope>NUCLEOTIDE SEQUENCE</scope>
    <source>
        <strain evidence="2">DOB743</strain>
    </source>
</reference>
<evidence type="ECO:0000256" key="1">
    <source>
        <dbReference type="SAM" id="Phobius"/>
    </source>
</evidence>
<comment type="caution">
    <text evidence="2">The sequence shown here is derived from an EMBL/GenBank/DDBJ whole genome shotgun (WGS) entry which is preliminary data.</text>
</comment>
<feature type="transmembrane region" description="Helical" evidence="1">
    <location>
        <begin position="12"/>
        <end position="30"/>
    </location>
</feature>
<name>A0A9P7CZI6_9AGAM</name>
<dbReference type="OrthoDB" id="2985014at2759"/>
<protein>
    <submittedName>
        <fullName evidence="2">Uncharacterized protein</fullName>
    </submittedName>
</protein>
<sequence length="64" mass="7648">KLERRLLWKLDLRMSILVLIYILNFVRLVTDLHLEGQQFATLLSILYVGYIIMQIPSNIYKELL</sequence>
<feature type="transmembrane region" description="Helical" evidence="1">
    <location>
        <begin position="36"/>
        <end position="53"/>
    </location>
</feature>
<keyword evidence="3" id="KW-1185">Reference proteome</keyword>
<keyword evidence="1" id="KW-1133">Transmembrane helix</keyword>
<gene>
    <name evidence="2" type="ORF">EV702DRAFT_923704</name>
</gene>
<organism evidence="2 3">
    <name type="scientific">Suillus placidus</name>
    <dbReference type="NCBI Taxonomy" id="48579"/>
    <lineage>
        <taxon>Eukaryota</taxon>
        <taxon>Fungi</taxon>
        <taxon>Dikarya</taxon>
        <taxon>Basidiomycota</taxon>
        <taxon>Agaricomycotina</taxon>
        <taxon>Agaricomycetes</taxon>
        <taxon>Agaricomycetidae</taxon>
        <taxon>Boletales</taxon>
        <taxon>Suillineae</taxon>
        <taxon>Suillaceae</taxon>
        <taxon>Suillus</taxon>
    </lineage>
</organism>
<accession>A0A9P7CZI6</accession>
<dbReference type="AlphaFoldDB" id="A0A9P7CZI6"/>
<dbReference type="EMBL" id="JABBWD010000049">
    <property type="protein sequence ID" value="KAG1773215.1"/>
    <property type="molecule type" value="Genomic_DNA"/>
</dbReference>
<evidence type="ECO:0000313" key="2">
    <source>
        <dbReference type="EMBL" id="KAG1773215.1"/>
    </source>
</evidence>
<dbReference type="Proteomes" id="UP000714275">
    <property type="component" value="Unassembled WGS sequence"/>
</dbReference>
<keyword evidence="1" id="KW-0812">Transmembrane</keyword>